<feature type="coiled-coil region" evidence="2">
    <location>
        <begin position="157"/>
        <end position="268"/>
    </location>
</feature>
<dbReference type="GO" id="GO:0004222">
    <property type="term" value="F:metalloendopeptidase activity"/>
    <property type="evidence" value="ECO:0007669"/>
    <property type="project" value="TreeGrafter"/>
</dbReference>
<protein>
    <submittedName>
        <fullName evidence="6">Peptidoglycan DD-metalloendopeptidase family protein</fullName>
    </submittedName>
</protein>
<dbReference type="PANTHER" id="PTHR21666:SF270">
    <property type="entry name" value="MUREIN HYDROLASE ACTIVATOR ENVC"/>
    <property type="match status" value="1"/>
</dbReference>
<proteinExistence type="predicted"/>
<dbReference type="InterPro" id="IPR016047">
    <property type="entry name" value="M23ase_b-sheet_dom"/>
</dbReference>
<dbReference type="SUPFAM" id="SSF57997">
    <property type="entry name" value="Tropomyosin"/>
    <property type="match status" value="1"/>
</dbReference>
<name>A0A9E8LYL3_9BACI</name>
<dbReference type="KEGG" id="faf:OE104_00075"/>
<reference evidence="6" key="1">
    <citation type="submission" date="2022-09" db="EMBL/GenBank/DDBJ databases">
        <title>Complete Genomes of Fervidibacillus albus and Fervidibacillus halotolerans isolated from tidal flat sediments.</title>
        <authorList>
            <person name="Kwon K.K."/>
            <person name="Yang S.-H."/>
            <person name="Park M.J."/>
            <person name="Oh H.-M."/>
        </authorList>
    </citation>
    <scope>NUCLEOTIDE SEQUENCE</scope>
    <source>
        <strain evidence="6">MEBiC13591</strain>
    </source>
</reference>
<keyword evidence="7" id="KW-1185">Reference proteome</keyword>
<organism evidence="6 7">
    <name type="scientific">Fervidibacillus albus</name>
    <dbReference type="NCBI Taxonomy" id="2980026"/>
    <lineage>
        <taxon>Bacteria</taxon>
        <taxon>Bacillati</taxon>
        <taxon>Bacillota</taxon>
        <taxon>Bacilli</taxon>
        <taxon>Bacillales</taxon>
        <taxon>Bacillaceae</taxon>
        <taxon>Fervidibacillus</taxon>
    </lineage>
</organism>
<evidence type="ECO:0000313" key="7">
    <source>
        <dbReference type="Proteomes" id="UP001164718"/>
    </source>
</evidence>
<evidence type="ECO:0000259" key="5">
    <source>
        <dbReference type="Pfam" id="PF24568"/>
    </source>
</evidence>
<feature type="domain" description="M23ase beta-sheet core" evidence="4">
    <location>
        <begin position="298"/>
        <end position="399"/>
    </location>
</feature>
<evidence type="ECO:0000256" key="2">
    <source>
        <dbReference type="SAM" id="Coils"/>
    </source>
</evidence>
<gene>
    <name evidence="6" type="ORF">OE104_00075</name>
</gene>
<dbReference type="Gene3D" id="6.10.250.3150">
    <property type="match status" value="1"/>
</dbReference>
<dbReference type="InterPro" id="IPR050570">
    <property type="entry name" value="Cell_wall_metabolism_enzyme"/>
</dbReference>
<feature type="domain" description="Peptidoglycan hydrolase PcsB coiled-coil" evidence="5">
    <location>
        <begin position="103"/>
        <end position="177"/>
    </location>
</feature>
<dbReference type="PANTHER" id="PTHR21666">
    <property type="entry name" value="PEPTIDASE-RELATED"/>
    <property type="match status" value="1"/>
</dbReference>
<dbReference type="Gene3D" id="2.70.70.10">
    <property type="entry name" value="Glucose Permease (Domain IIA)"/>
    <property type="match status" value="1"/>
</dbReference>
<evidence type="ECO:0000313" key="6">
    <source>
        <dbReference type="EMBL" id="WAA11396.1"/>
    </source>
</evidence>
<dbReference type="EMBL" id="CP106878">
    <property type="protein sequence ID" value="WAA11396.1"/>
    <property type="molecule type" value="Genomic_DNA"/>
</dbReference>
<keyword evidence="2" id="KW-0175">Coiled coil</keyword>
<feature type="coiled-coil region" evidence="2">
    <location>
        <begin position="26"/>
        <end position="119"/>
    </location>
</feature>
<dbReference type="InterPro" id="IPR057309">
    <property type="entry name" value="PcsB_CC"/>
</dbReference>
<dbReference type="Pfam" id="PF01551">
    <property type="entry name" value="Peptidase_M23"/>
    <property type="match status" value="1"/>
</dbReference>
<feature type="chain" id="PRO_5038365792" evidence="3">
    <location>
        <begin position="20"/>
        <end position="411"/>
    </location>
</feature>
<dbReference type="InterPro" id="IPR011055">
    <property type="entry name" value="Dup_hybrid_motif"/>
</dbReference>
<sequence length="411" mass="46392">MWGLIFTVLLVFGTTLSGATVSADKLEELEIQQQEINEKSSEIESEMTEKEKELEEIQNKQEALKQEIQQLDTDIQSLTESIDSNNTEIEKKNEEIAQLQEEIQELQERIEERDELLMERARAIQATGGTISYLEVLLGAESFTDFISRVTAVTKIIEADKEILEEHKKDQDSLEEKKELVEEDREKLEQLKEQLQSQKNELESKRTEKDQVMAQLEEEEVAIEEYYMDLQEQQELLAAQEAAVEKAMELEKQRIEEELRRQEEAANNGTTIPVASGTFIRPAAGPVTSEFGPRWGTTHYGIDIGGTTSGVAGDPIYAVAAGVVSKSYYSTSYGNVVFITHYIDGQVYTTVYAHLLSRGVSEGQIVNQGDVIGKMGTTGYSTGVHLHFEFHVGEWNYAKSNAVNPRNYINF</sequence>
<evidence type="ECO:0000259" key="4">
    <source>
        <dbReference type="Pfam" id="PF01551"/>
    </source>
</evidence>
<accession>A0A9E8LYL3</accession>
<evidence type="ECO:0000256" key="1">
    <source>
        <dbReference type="ARBA" id="ARBA00022729"/>
    </source>
</evidence>
<dbReference type="SUPFAM" id="SSF51261">
    <property type="entry name" value="Duplicated hybrid motif"/>
    <property type="match status" value="1"/>
</dbReference>
<dbReference type="Pfam" id="PF24568">
    <property type="entry name" value="CC_PcsB"/>
    <property type="match status" value="1"/>
</dbReference>
<dbReference type="CDD" id="cd12797">
    <property type="entry name" value="M23_peptidase"/>
    <property type="match status" value="1"/>
</dbReference>
<dbReference type="Proteomes" id="UP001164718">
    <property type="component" value="Chromosome"/>
</dbReference>
<evidence type="ECO:0000256" key="3">
    <source>
        <dbReference type="SAM" id="SignalP"/>
    </source>
</evidence>
<feature type="signal peptide" evidence="3">
    <location>
        <begin position="1"/>
        <end position="19"/>
    </location>
</feature>
<dbReference type="RefSeq" id="WP_275419218.1">
    <property type="nucleotide sequence ID" value="NZ_CP106878.1"/>
</dbReference>
<dbReference type="AlphaFoldDB" id="A0A9E8LYL3"/>
<keyword evidence="1 3" id="KW-0732">Signal</keyword>